<keyword evidence="1" id="KW-0812">Transmembrane</keyword>
<organism evidence="2 3">
    <name type="scientific">Acinetobacter shaoyimingii</name>
    <dbReference type="NCBI Taxonomy" id="2715164"/>
    <lineage>
        <taxon>Bacteria</taxon>
        <taxon>Pseudomonadati</taxon>
        <taxon>Pseudomonadota</taxon>
        <taxon>Gammaproteobacteria</taxon>
        <taxon>Moraxellales</taxon>
        <taxon>Moraxellaceae</taxon>
        <taxon>Acinetobacter</taxon>
    </lineage>
</organism>
<gene>
    <name evidence="2" type="ORF">G8E00_11410</name>
</gene>
<dbReference type="Proteomes" id="UP000502297">
    <property type="component" value="Chromosome"/>
</dbReference>
<dbReference type="EMBL" id="CP049801">
    <property type="protein sequence ID" value="QIO06515.1"/>
    <property type="molecule type" value="Genomic_DNA"/>
</dbReference>
<evidence type="ECO:0000256" key="1">
    <source>
        <dbReference type="SAM" id="Phobius"/>
    </source>
</evidence>
<protein>
    <submittedName>
        <fullName evidence="2">Uncharacterized protein</fullName>
    </submittedName>
</protein>
<keyword evidence="3" id="KW-1185">Reference proteome</keyword>
<proteinExistence type="predicted"/>
<keyword evidence="1" id="KW-0472">Membrane</keyword>
<dbReference type="AlphaFoldDB" id="A0A6G8RXB5"/>
<dbReference type="KEGG" id="asha:G8E00_11410"/>
<feature type="transmembrane region" description="Helical" evidence="1">
    <location>
        <begin position="33"/>
        <end position="57"/>
    </location>
</feature>
<evidence type="ECO:0000313" key="3">
    <source>
        <dbReference type="Proteomes" id="UP000502297"/>
    </source>
</evidence>
<feature type="transmembrane region" description="Helical" evidence="1">
    <location>
        <begin position="7"/>
        <end position="27"/>
    </location>
</feature>
<sequence length="217" mass="25475">MSKRHMIIYLLTMPLLSAVLYFVGQEILLSDPWIAYILIISSILLMILMLYSILFLFRHGLPYVEISAHTIQSRAFLKNKIIEIKNIEETGFIIQKLNRFMSAMDLVIYQTSDTTKITLNGHPIRNEIKLPLSFLTVESRFDALNFLSFIYYTDEAKRESLINEYNQTLNFEFERYLDPKLVTLVNHLGFLTIMPQHELEETFNLIEQNLENTPPFD</sequence>
<keyword evidence="1" id="KW-1133">Transmembrane helix</keyword>
<evidence type="ECO:0000313" key="2">
    <source>
        <dbReference type="EMBL" id="QIO06515.1"/>
    </source>
</evidence>
<reference evidence="2 3" key="1">
    <citation type="submission" date="2020-03" db="EMBL/GenBank/DDBJ databases">
        <authorList>
            <person name="Zhu W."/>
        </authorList>
    </citation>
    <scope>NUCLEOTIDE SEQUENCE [LARGE SCALE GENOMIC DNA]</scope>
    <source>
        <strain evidence="2 3">323-1</strain>
    </source>
</reference>
<dbReference type="RefSeq" id="WP_166224740.1">
    <property type="nucleotide sequence ID" value="NZ_CP049801.1"/>
</dbReference>
<accession>A0A6G8RXB5</accession>
<name>A0A6G8RXB5_9GAMM</name>